<reference evidence="2" key="1">
    <citation type="journal article" date="2012" name="Science">
        <title>The Paleozoic origin of enzymatic lignin decomposition reconstructed from 31 fungal genomes.</title>
        <authorList>
            <person name="Floudas D."/>
            <person name="Binder M."/>
            <person name="Riley R."/>
            <person name="Barry K."/>
            <person name="Blanchette R.A."/>
            <person name="Henrissat B."/>
            <person name="Martinez A.T."/>
            <person name="Otillar R."/>
            <person name="Spatafora J.W."/>
            <person name="Yadav J.S."/>
            <person name="Aerts A."/>
            <person name="Benoit I."/>
            <person name="Boyd A."/>
            <person name="Carlson A."/>
            <person name="Copeland A."/>
            <person name="Coutinho P.M."/>
            <person name="de Vries R.P."/>
            <person name="Ferreira P."/>
            <person name="Findley K."/>
            <person name="Foster B."/>
            <person name="Gaskell J."/>
            <person name="Glotzer D."/>
            <person name="Gorecki P."/>
            <person name="Heitman J."/>
            <person name="Hesse C."/>
            <person name="Hori C."/>
            <person name="Igarashi K."/>
            <person name="Jurgens J.A."/>
            <person name="Kallen N."/>
            <person name="Kersten P."/>
            <person name="Kohler A."/>
            <person name="Kuees U."/>
            <person name="Kumar T.K.A."/>
            <person name="Kuo A."/>
            <person name="LaButti K."/>
            <person name="Larrondo L.F."/>
            <person name="Lindquist E."/>
            <person name="Ling A."/>
            <person name="Lombard V."/>
            <person name="Lucas S."/>
            <person name="Lundell T."/>
            <person name="Martin R."/>
            <person name="McLaughlin D.J."/>
            <person name="Morgenstern I."/>
            <person name="Morin E."/>
            <person name="Murat C."/>
            <person name="Nagy L.G."/>
            <person name="Nolan M."/>
            <person name="Ohm R.A."/>
            <person name="Patyshakuliyeva A."/>
            <person name="Rokas A."/>
            <person name="Ruiz-Duenas F.J."/>
            <person name="Sabat G."/>
            <person name="Salamov A."/>
            <person name="Samejima M."/>
            <person name="Schmutz J."/>
            <person name="Slot J.C."/>
            <person name="St John F."/>
            <person name="Stenlid J."/>
            <person name="Sun H."/>
            <person name="Sun S."/>
            <person name="Syed K."/>
            <person name="Tsang A."/>
            <person name="Wiebenga A."/>
            <person name="Young D."/>
            <person name="Pisabarro A."/>
            <person name="Eastwood D.C."/>
            <person name="Martin F."/>
            <person name="Cullen D."/>
            <person name="Grigoriev I.V."/>
            <person name="Hibbett D.S."/>
        </authorList>
    </citation>
    <scope>NUCLEOTIDE SEQUENCE [LARGE SCALE GENOMIC DNA]</scope>
    <source>
        <strain evidence="2">MF3/22</strain>
    </source>
</reference>
<evidence type="ECO:0000313" key="1">
    <source>
        <dbReference type="EMBL" id="EJC97521.1"/>
    </source>
</evidence>
<evidence type="ECO:0000313" key="2">
    <source>
        <dbReference type="Proteomes" id="UP000053630"/>
    </source>
</evidence>
<dbReference type="GeneID" id="18675949"/>
<keyword evidence="2" id="KW-1185">Reference proteome</keyword>
<sequence length="147" mass="17323">MEQERFSEEYGENREISQLTKEEKAKAWKLATNNTNEGALGAYRISARNHPSMNTKTFNAKAKYSQNNTEDFIEAKLARDKEQAYLCQVVWDILLRKRDKKQRVNISKQYEAEVTAKQQRIQEQKDKQSSQSEYLEELTLKLDKDRV</sequence>
<gene>
    <name evidence="1" type="ORF">FOMMEDRAFT_163005</name>
</gene>
<dbReference type="OrthoDB" id="3013323at2759"/>
<accession>R7SFL8</accession>
<name>R7SFL8_FOMME</name>
<protein>
    <submittedName>
        <fullName evidence="1">Uncharacterized protein</fullName>
    </submittedName>
</protein>
<dbReference type="RefSeq" id="XP_007272216.1">
    <property type="nucleotide sequence ID" value="XM_007272154.1"/>
</dbReference>
<dbReference type="KEGG" id="fme:FOMMEDRAFT_163005"/>
<dbReference type="AlphaFoldDB" id="R7SFL8"/>
<dbReference type="Proteomes" id="UP000053630">
    <property type="component" value="Unassembled WGS sequence"/>
</dbReference>
<dbReference type="EMBL" id="JH718182">
    <property type="protein sequence ID" value="EJC97521.1"/>
    <property type="molecule type" value="Genomic_DNA"/>
</dbReference>
<organism evidence="1 2">
    <name type="scientific">Fomitiporia mediterranea (strain MF3/22)</name>
    <name type="common">Grapevine white-rot fungus</name>
    <dbReference type="NCBI Taxonomy" id="694068"/>
    <lineage>
        <taxon>Eukaryota</taxon>
        <taxon>Fungi</taxon>
        <taxon>Dikarya</taxon>
        <taxon>Basidiomycota</taxon>
        <taxon>Agaricomycotina</taxon>
        <taxon>Agaricomycetes</taxon>
        <taxon>Hymenochaetales</taxon>
        <taxon>Hymenochaetaceae</taxon>
        <taxon>Fomitiporia</taxon>
    </lineage>
</organism>
<proteinExistence type="predicted"/>